<proteinExistence type="predicted"/>
<dbReference type="KEGG" id="caml:H6X83_13315"/>
<dbReference type="GO" id="GO:0016987">
    <property type="term" value="F:sigma factor activity"/>
    <property type="evidence" value="ECO:0007669"/>
    <property type="project" value="InterPro"/>
</dbReference>
<dbReference type="Pfam" id="PF08281">
    <property type="entry name" value="Sigma70_r4_2"/>
    <property type="match status" value="1"/>
</dbReference>
<dbReference type="EMBL" id="CP060696">
    <property type="protein sequence ID" value="QNO19544.1"/>
    <property type="molecule type" value="Genomic_DNA"/>
</dbReference>
<dbReference type="Proteomes" id="UP000516046">
    <property type="component" value="Chromosome"/>
</dbReference>
<accession>A0A7G9WLI2</accession>
<evidence type="ECO:0000313" key="3">
    <source>
        <dbReference type="Proteomes" id="UP000516046"/>
    </source>
</evidence>
<dbReference type="InterPro" id="IPR013249">
    <property type="entry name" value="RNA_pol_sigma70_r4_t2"/>
</dbReference>
<keyword evidence="3" id="KW-1185">Reference proteome</keyword>
<dbReference type="GO" id="GO:0006352">
    <property type="term" value="P:DNA-templated transcription initiation"/>
    <property type="evidence" value="ECO:0007669"/>
    <property type="project" value="InterPro"/>
</dbReference>
<sequence>MTEAQKESLRFLRLEGCGYATIANTLGVSVNTVKSYCRRNNLSCIQKPVQSAEKEKLSLSYCQHCGKPLMVTVKTKPRRFCSDACRVAWWNSHQESVKKKAVYHLVCAGCGKLFDSYGNKSRRYCCHTCYIADRFGKA</sequence>
<dbReference type="InterPro" id="IPR036388">
    <property type="entry name" value="WH-like_DNA-bd_sf"/>
</dbReference>
<dbReference type="Gene3D" id="1.10.10.10">
    <property type="entry name" value="Winged helix-like DNA-binding domain superfamily/Winged helix DNA-binding domain"/>
    <property type="match status" value="1"/>
</dbReference>
<organism evidence="2 3">
    <name type="scientific">Caproicibacterium amylolyticum</name>
    <dbReference type="NCBI Taxonomy" id="2766537"/>
    <lineage>
        <taxon>Bacteria</taxon>
        <taxon>Bacillati</taxon>
        <taxon>Bacillota</taxon>
        <taxon>Clostridia</taxon>
        <taxon>Eubacteriales</taxon>
        <taxon>Oscillospiraceae</taxon>
        <taxon>Caproicibacterium</taxon>
    </lineage>
</organism>
<evidence type="ECO:0000313" key="2">
    <source>
        <dbReference type="EMBL" id="QNO19544.1"/>
    </source>
</evidence>
<evidence type="ECO:0000259" key="1">
    <source>
        <dbReference type="Pfam" id="PF08281"/>
    </source>
</evidence>
<name>A0A7G9WLI2_9FIRM</name>
<protein>
    <submittedName>
        <fullName evidence="2">RNA polymerase subunit sigma-70</fullName>
    </submittedName>
</protein>
<dbReference type="AlphaFoldDB" id="A0A7G9WLI2"/>
<gene>
    <name evidence="2" type="ORF">H6X83_13315</name>
</gene>
<dbReference type="InterPro" id="IPR013324">
    <property type="entry name" value="RNA_pol_sigma_r3/r4-like"/>
</dbReference>
<feature type="domain" description="RNA polymerase sigma factor 70 region 4 type 2" evidence="1">
    <location>
        <begin position="1"/>
        <end position="39"/>
    </location>
</feature>
<reference evidence="2 3" key="1">
    <citation type="submission" date="2020-08" db="EMBL/GenBank/DDBJ databases">
        <authorList>
            <person name="Ren C."/>
            <person name="Gu Y."/>
            <person name="Xu Y."/>
        </authorList>
    </citation>
    <scope>NUCLEOTIDE SEQUENCE [LARGE SCALE GENOMIC DNA]</scope>
    <source>
        <strain evidence="2 3">LBM18003</strain>
    </source>
</reference>
<dbReference type="GO" id="GO:0003677">
    <property type="term" value="F:DNA binding"/>
    <property type="evidence" value="ECO:0007669"/>
    <property type="project" value="InterPro"/>
</dbReference>
<dbReference type="SUPFAM" id="SSF88659">
    <property type="entry name" value="Sigma3 and sigma4 domains of RNA polymerase sigma factors"/>
    <property type="match status" value="1"/>
</dbReference>